<feature type="signal peptide" evidence="10">
    <location>
        <begin position="1"/>
        <end position="20"/>
    </location>
</feature>
<dbReference type="PROSITE" id="PS51352">
    <property type="entry name" value="THIOREDOXIN_2"/>
    <property type="match status" value="2"/>
</dbReference>
<dbReference type="GO" id="GO:0006457">
    <property type="term" value="P:protein folding"/>
    <property type="evidence" value="ECO:0007669"/>
    <property type="project" value="TreeGrafter"/>
</dbReference>
<feature type="chain" id="PRO_5032353975" description="protein disulfide-isomerase" evidence="10">
    <location>
        <begin position="21"/>
        <end position="411"/>
    </location>
</feature>
<proteinExistence type="inferred from homology"/>
<evidence type="ECO:0000313" key="13">
    <source>
        <dbReference type="Proteomes" id="UP000199727"/>
    </source>
</evidence>
<keyword evidence="8" id="KW-0676">Redox-active center</keyword>
<dbReference type="Pfam" id="PF00085">
    <property type="entry name" value="Thioredoxin"/>
    <property type="match status" value="2"/>
</dbReference>
<evidence type="ECO:0000256" key="10">
    <source>
        <dbReference type="SAM" id="SignalP"/>
    </source>
</evidence>
<feature type="domain" description="Thioredoxin" evidence="11">
    <location>
        <begin position="5"/>
        <end position="113"/>
    </location>
</feature>
<dbReference type="Proteomes" id="UP000199727">
    <property type="component" value="Unassembled WGS sequence"/>
</dbReference>
<evidence type="ECO:0000256" key="4">
    <source>
        <dbReference type="ARBA" id="ARBA00022729"/>
    </source>
</evidence>
<dbReference type="PANTHER" id="PTHR45672">
    <property type="entry name" value="PROTEIN DISULFIDE-ISOMERASE C17H9.14C-RELATED"/>
    <property type="match status" value="1"/>
</dbReference>
<gene>
    <name evidence="12" type="ORF">C361_00069</name>
</gene>
<dbReference type="CDD" id="cd02998">
    <property type="entry name" value="PDI_a_ERp38"/>
    <property type="match status" value="2"/>
</dbReference>
<name>A0A854QJ70_CRYNE</name>
<dbReference type="EMBL" id="AMKT01000003">
    <property type="protein sequence ID" value="OXG31183.1"/>
    <property type="molecule type" value="Genomic_DNA"/>
</dbReference>
<dbReference type="Gene3D" id="1.20.1150.12">
    <property type="entry name" value="Endoplasmic reticulum resident protein 29, C-terminal domain"/>
    <property type="match status" value="1"/>
</dbReference>
<dbReference type="InterPro" id="IPR011679">
    <property type="entry name" value="ERp29_C"/>
</dbReference>
<keyword evidence="5" id="KW-0677">Repeat</keyword>
<dbReference type="Gene3D" id="3.40.30.10">
    <property type="entry name" value="Glutaredoxin"/>
    <property type="match status" value="2"/>
</dbReference>
<dbReference type="InterPro" id="IPR005788">
    <property type="entry name" value="PDI_thioredoxin-like_dom"/>
</dbReference>
<dbReference type="CDD" id="cd00238">
    <property type="entry name" value="ERp29c"/>
    <property type="match status" value="1"/>
</dbReference>
<organism evidence="12 13">
    <name type="scientific">Cryptococcus neoformans Tu259-1</name>
    <dbReference type="NCBI Taxonomy" id="1230072"/>
    <lineage>
        <taxon>Eukaryota</taxon>
        <taxon>Fungi</taxon>
        <taxon>Dikarya</taxon>
        <taxon>Basidiomycota</taxon>
        <taxon>Agaricomycotina</taxon>
        <taxon>Tremellomycetes</taxon>
        <taxon>Tremellales</taxon>
        <taxon>Cryptococcaceae</taxon>
        <taxon>Cryptococcus</taxon>
        <taxon>Cryptococcus neoformans species complex</taxon>
    </lineage>
</organism>
<comment type="catalytic activity">
    <reaction evidence="1">
        <text>Catalyzes the rearrangement of -S-S- bonds in proteins.</text>
        <dbReference type="EC" id="5.3.4.1"/>
    </reaction>
</comment>
<dbReference type="PANTHER" id="PTHR45672:SF11">
    <property type="entry name" value="PROTEIN DISULFIDE-ISOMERASE C17H9.14C"/>
    <property type="match status" value="1"/>
</dbReference>
<evidence type="ECO:0000256" key="9">
    <source>
        <dbReference type="RuleBase" id="RU004208"/>
    </source>
</evidence>
<evidence type="ECO:0000256" key="1">
    <source>
        <dbReference type="ARBA" id="ARBA00001182"/>
    </source>
</evidence>
<reference evidence="12 13" key="1">
    <citation type="submission" date="2017-06" db="EMBL/GenBank/DDBJ databases">
        <title>Global population genomics of the pathogenic fungus Cryptococcus neoformans var. grubii.</title>
        <authorList>
            <person name="Cuomo C."/>
            <person name="Litvintseva A."/>
            <person name="Chen Y."/>
            <person name="Young S."/>
            <person name="Zeng Q."/>
            <person name="Chapman S."/>
            <person name="Gujja S."/>
            <person name="Saif S."/>
            <person name="Birren B."/>
        </authorList>
    </citation>
    <scope>NUCLEOTIDE SEQUENCE [LARGE SCALE GENOMIC DNA]</scope>
    <source>
        <strain evidence="12 13">Tu259-1</strain>
    </source>
</reference>
<keyword evidence="6" id="KW-1015">Disulfide bond</keyword>
<dbReference type="OrthoDB" id="10264505at2759"/>
<evidence type="ECO:0000256" key="5">
    <source>
        <dbReference type="ARBA" id="ARBA00022737"/>
    </source>
</evidence>
<keyword evidence="7 12" id="KW-0413">Isomerase</keyword>
<dbReference type="EC" id="5.3.4.1" evidence="3"/>
<dbReference type="GO" id="GO:0003756">
    <property type="term" value="F:protein disulfide isomerase activity"/>
    <property type="evidence" value="ECO:0007669"/>
    <property type="project" value="UniProtKB-EC"/>
</dbReference>
<dbReference type="InterPro" id="IPR036249">
    <property type="entry name" value="Thioredoxin-like_sf"/>
</dbReference>
<evidence type="ECO:0000256" key="3">
    <source>
        <dbReference type="ARBA" id="ARBA00012723"/>
    </source>
</evidence>
<comment type="caution">
    <text evidence="12">The sequence shown here is derived from an EMBL/GenBank/DDBJ whole genome shotgun (WGS) entry which is preliminary data.</text>
</comment>
<dbReference type="Pfam" id="PF07749">
    <property type="entry name" value="ERp29"/>
    <property type="match status" value="1"/>
</dbReference>
<dbReference type="PRINTS" id="PR00421">
    <property type="entry name" value="THIOREDOXIN"/>
</dbReference>
<dbReference type="InterPro" id="IPR051063">
    <property type="entry name" value="PDI"/>
</dbReference>
<dbReference type="GO" id="GO:0005783">
    <property type="term" value="C:endoplasmic reticulum"/>
    <property type="evidence" value="ECO:0007669"/>
    <property type="project" value="InterPro"/>
</dbReference>
<dbReference type="InterPro" id="IPR017937">
    <property type="entry name" value="Thioredoxin_CS"/>
</dbReference>
<dbReference type="AlphaFoldDB" id="A0A854QJ70"/>
<evidence type="ECO:0000256" key="7">
    <source>
        <dbReference type="ARBA" id="ARBA00023235"/>
    </source>
</evidence>
<accession>A0A854QJ70</accession>
<evidence type="ECO:0000259" key="11">
    <source>
        <dbReference type="PROSITE" id="PS51352"/>
    </source>
</evidence>
<dbReference type="FunFam" id="3.40.30.10:FF:000032">
    <property type="entry name" value="Protein disulfide-isomerase A6 homolog"/>
    <property type="match status" value="1"/>
</dbReference>
<sequence length="411" mass="44669">MRLSVSISAALIAFTSLVSASKVVDLDNNNFDQIVGQDKGALVEFFAPWCGHCKNLAPTYELLADAFPSDKVIIAKTDADGVGRELGSRFGVSGFPTLKWFPAGSLEPIPYSGARDLETLAAFVTKQSGVKSNIKPPPPPAYTELDVSNFDDVVLNESKNVLVAFTAPWCGHCKNMKPAYEKVAKIFSSEPDVVIALMDADDAENKPVAQRYGVSSFPTIKFFPKGSKEPVAYDSGRTAEQFVNWINEKSGTHRSVSGLLSETAGRVLTLDTLASEFFSANVPERPEIVKKAQEAVTTLDGKSKTTADYYVKAMERIIAKGEEWLTKEQTRLANLLASPSLAPTKLDELKVKINILSAFASKKASEAYDSAEEVLEGAWDSAKQIPIQAKDGLDQFADAVEEKAKRVRSDL</sequence>
<dbReference type="InterPro" id="IPR036356">
    <property type="entry name" value="ERp29_C_sf"/>
</dbReference>
<evidence type="ECO:0000256" key="2">
    <source>
        <dbReference type="ARBA" id="ARBA00006347"/>
    </source>
</evidence>
<dbReference type="NCBIfam" id="TIGR01126">
    <property type="entry name" value="pdi_dom"/>
    <property type="match status" value="2"/>
</dbReference>
<keyword evidence="4 10" id="KW-0732">Signal</keyword>
<evidence type="ECO:0000256" key="6">
    <source>
        <dbReference type="ARBA" id="ARBA00023157"/>
    </source>
</evidence>
<dbReference type="SUPFAM" id="SSF47933">
    <property type="entry name" value="ERP29 C domain-like"/>
    <property type="match status" value="1"/>
</dbReference>
<dbReference type="SUPFAM" id="SSF52833">
    <property type="entry name" value="Thioredoxin-like"/>
    <property type="match status" value="2"/>
</dbReference>
<evidence type="ECO:0000256" key="8">
    <source>
        <dbReference type="ARBA" id="ARBA00023284"/>
    </source>
</evidence>
<feature type="domain" description="Thioredoxin" evidence="11">
    <location>
        <begin position="114"/>
        <end position="251"/>
    </location>
</feature>
<dbReference type="PROSITE" id="PS00194">
    <property type="entry name" value="THIOREDOXIN_1"/>
    <property type="match status" value="2"/>
</dbReference>
<comment type="similarity">
    <text evidence="2 9">Belongs to the protein disulfide isomerase family.</text>
</comment>
<dbReference type="InterPro" id="IPR013766">
    <property type="entry name" value="Thioredoxin_domain"/>
</dbReference>
<evidence type="ECO:0000313" key="12">
    <source>
        <dbReference type="EMBL" id="OXG31183.1"/>
    </source>
</evidence>
<protein>
    <recommendedName>
        <fullName evidence="3">protein disulfide-isomerase</fullName>
        <ecNumber evidence="3">5.3.4.1</ecNumber>
    </recommendedName>
</protein>